<protein>
    <submittedName>
        <fullName evidence="10">Cytochrome c oxidase subunit 3</fullName>
    </submittedName>
</protein>
<evidence type="ECO:0000256" key="7">
    <source>
        <dbReference type="RuleBase" id="RU003376"/>
    </source>
</evidence>
<evidence type="ECO:0000256" key="2">
    <source>
        <dbReference type="ARBA" id="ARBA00010581"/>
    </source>
</evidence>
<evidence type="ECO:0000256" key="1">
    <source>
        <dbReference type="ARBA" id="ARBA00004651"/>
    </source>
</evidence>
<comment type="subcellular location">
    <subcellularLocation>
        <location evidence="1 7">Cell membrane</location>
        <topology evidence="1 7">Multi-pass membrane protein</topology>
    </subcellularLocation>
</comment>
<proteinExistence type="inferred from homology"/>
<dbReference type="InterPro" id="IPR000298">
    <property type="entry name" value="Cyt_c_oxidase-like_su3"/>
</dbReference>
<evidence type="ECO:0000313" key="10">
    <source>
        <dbReference type="EMBL" id="UWZ85375.1"/>
    </source>
</evidence>
<dbReference type="GO" id="GO:0005886">
    <property type="term" value="C:plasma membrane"/>
    <property type="evidence" value="ECO:0007669"/>
    <property type="project" value="UniProtKB-SubCell"/>
</dbReference>
<dbReference type="SUPFAM" id="SSF81452">
    <property type="entry name" value="Cytochrome c oxidase subunit III-like"/>
    <property type="match status" value="1"/>
</dbReference>
<evidence type="ECO:0000313" key="11">
    <source>
        <dbReference type="Proteomes" id="UP001059380"/>
    </source>
</evidence>
<evidence type="ECO:0000256" key="3">
    <source>
        <dbReference type="ARBA" id="ARBA00022475"/>
    </source>
</evidence>
<sequence>MATVPLQHDQHDAEWTLPSRGTVAMAALITAESSIFTIFVVAYLYYLGRDVHGPTPKDALEVPWFYSICLISSSFFIVLAERAIEHGKIAAFRLWWAITILLGIIFLYGTGVEWHSLIVDHHLTIATNLFGTTYYSLVGLHASHVVVGLVMMLFVLVFSLMGAVHPHHAYRVKTLALYWHFVDAVWIVVFTVVYVVGR</sequence>
<dbReference type="PANTHER" id="PTHR11403">
    <property type="entry name" value="CYTOCHROME C OXIDASE SUBUNIT III"/>
    <property type="match status" value="1"/>
</dbReference>
<dbReference type="Proteomes" id="UP001059380">
    <property type="component" value="Chromosome"/>
</dbReference>
<organism evidence="10 11">
    <name type="scientific">Occallatibacter riparius</name>
    <dbReference type="NCBI Taxonomy" id="1002689"/>
    <lineage>
        <taxon>Bacteria</taxon>
        <taxon>Pseudomonadati</taxon>
        <taxon>Acidobacteriota</taxon>
        <taxon>Terriglobia</taxon>
        <taxon>Terriglobales</taxon>
        <taxon>Acidobacteriaceae</taxon>
        <taxon>Occallatibacter</taxon>
    </lineage>
</organism>
<gene>
    <name evidence="10" type="ORF">MOP44_05400</name>
</gene>
<evidence type="ECO:0000256" key="8">
    <source>
        <dbReference type="SAM" id="Phobius"/>
    </source>
</evidence>
<evidence type="ECO:0000256" key="4">
    <source>
        <dbReference type="ARBA" id="ARBA00022692"/>
    </source>
</evidence>
<evidence type="ECO:0000256" key="5">
    <source>
        <dbReference type="ARBA" id="ARBA00022989"/>
    </source>
</evidence>
<dbReference type="GO" id="GO:0004129">
    <property type="term" value="F:cytochrome-c oxidase activity"/>
    <property type="evidence" value="ECO:0007669"/>
    <property type="project" value="InterPro"/>
</dbReference>
<dbReference type="GO" id="GO:0019646">
    <property type="term" value="P:aerobic electron transport chain"/>
    <property type="evidence" value="ECO:0007669"/>
    <property type="project" value="InterPro"/>
</dbReference>
<feature type="transmembrane region" description="Helical" evidence="8">
    <location>
        <begin position="142"/>
        <end position="164"/>
    </location>
</feature>
<dbReference type="CDD" id="cd00386">
    <property type="entry name" value="Heme_Cu_Oxidase_III_like"/>
    <property type="match status" value="1"/>
</dbReference>
<dbReference type="RefSeq" id="WP_260794892.1">
    <property type="nucleotide sequence ID" value="NZ_CP093313.1"/>
</dbReference>
<dbReference type="EMBL" id="CP093313">
    <property type="protein sequence ID" value="UWZ85375.1"/>
    <property type="molecule type" value="Genomic_DNA"/>
</dbReference>
<keyword evidence="11" id="KW-1185">Reference proteome</keyword>
<keyword evidence="5 8" id="KW-1133">Transmembrane helix</keyword>
<keyword evidence="3" id="KW-1003">Cell membrane</keyword>
<dbReference type="PROSITE" id="PS50253">
    <property type="entry name" value="COX3"/>
    <property type="match status" value="1"/>
</dbReference>
<keyword evidence="4 7" id="KW-0812">Transmembrane</keyword>
<dbReference type="Gene3D" id="1.20.120.80">
    <property type="entry name" value="Cytochrome c oxidase, subunit III, four-helix bundle"/>
    <property type="match status" value="1"/>
</dbReference>
<dbReference type="KEGG" id="orp:MOP44_05400"/>
<feature type="transmembrane region" description="Helical" evidence="8">
    <location>
        <begin position="64"/>
        <end position="80"/>
    </location>
</feature>
<feature type="domain" description="Heme-copper oxidase subunit III family profile" evidence="9">
    <location>
        <begin position="23"/>
        <end position="198"/>
    </location>
</feature>
<dbReference type="InterPro" id="IPR035973">
    <property type="entry name" value="Cyt_c_oxidase_su3-like_sf"/>
</dbReference>
<keyword evidence="6 8" id="KW-0472">Membrane</keyword>
<evidence type="ECO:0000256" key="6">
    <source>
        <dbReference type="ARBA" id="ARBA00023136"/>
    </source>
</evidence>
<dbReference type="InterPro" id="IPR024791">
    <property type="entry name" value="Cyt_c/ubiquinol_Oxase_su3"/>
</dbReference>
<accession>A0A9J7BS24</accession>
<name>A0A9J7BS24_9BACT</name>
<evidence type="ECO:0000259" key="9">
    <source>
        <dbReference type="PROSITE" id="PS50253"/>
    </source>
</evidence>
<feature type="transmembrane region" description="Helical" evidence="8">
    <location>
        <begin position="176"/>
        <end position="196"/>
    </location>
</feature>
<comment type="similarity">
    <text evidence="2 7">Belongs to the cytochrome c oxidase subunit 3 family.</text>
</comment>
<feature type="transmembrane region" description="Helical" evidence="8">
    <location>
        <begin position="21"/>
        <end position="44"/>
    </location>
</feature>
<feature type="transmembrane region" description="Helical" evidence="8">
    <location>
        <begin position="92"/>
        <end position="111"/>
    </location>
</feature>
<dbReference type="InterPro" id="IPR013833">
    <property type="entry name" value="Cyt_c_oxidase_su3_a-hlx"/>
</dbReference>
<dbReference type="AlphaFoldDB" id="A0A9J7BS24"/>
<dbReference type="Pfam" id="PF00510">
    <property type="entry name" value="COX3"/>
    <property type="match status" value="1"/>
</dbReference>
<dbReference type="PANTHER" id="PTHR11403:SF2">
    <property type="entry name" value="CYTOCHROME BO(3) UBIQUINOL OXIDASE SUBUNIT 3"/>
    <property type="match status" value="1"/>
</dbReference>
<reference evidence="10" key="1">
    <citation type="submission" date="2021-04" db="EMBL/GenBank/DDBJ databases">
        <title>Phylogenetic analysis of Acidobacteriaceae.</title>
        <authorList>
            <person name="Qiu L."/>
            <person name="Zhang Q."/>
        </authorList>
    </citation>
    <scope>NUCLEOTIDE SEQUENCE</scope>
    <source>
        <strain evidence="10">DSM 25168</strain>
    </source>
</reference>